<dbReference type="InterPro" id="IPR052337">
    <property type="entry name" value="SAT4-like"/>
</dbReference>
<comment type="similarity">
    <text evidence="5">Belongs to the SAT4 family.</text>
</comment>
<feature type="region of interest" description="Disordered" evidence="6">
    <location>
        <begin position="431"/>
        <end position="454"/>
    </location>
</feature>
<evidence type="ECO:0000313" key="10">
    <source>
        <dbReference type="Proteomes" id="UP000799539"/>
    </source>
</evidence>
<feature type="transmembrane region" description="Helical" evidence="7">
    <location>
        <begin position="26"/>
        <end position="48"/>
    </location>
</feature>
<feature type="transmembrane region" description="Helical" evidence="7">
    <location>
        <begin position="224"/>
        <end position="246"/>
    </location>
</feature>
<keyword evidence="4 7" id="KW-0472">Membrane</keyword>
<dbReference type="Proteomes" id="UP000799539">
    <property type="component" value="Unassembled WGS sequence"/>
</dbReference>
<evidence type="ECO:0000259" key="8">
    <source>
        <dbReference type="Pfam" id="PF20684"/>
    </source>
</evidence>
<dbReference type="GO" id="GO:0016020">
    <property type="term" value="C:membrane"/>
    <property type="evidence" value="ECO:0007669"/>
    <property type="project" value="UniProtKB-SubCell"/>
</dbReference>
<dbReference type="PANTHER" id="PTHR33048:SF129">
    <property type="entry name" value="INTEGRAL MEMBRANE PROTEIN-RELATED"/>
    <property type="match status" value="1"/>
</dbReference>
<evidence type="ECO:0000256" key="5">
    <source>
        <dbReference type="ARBA" id="ARBA00038359"/>
    </source>
</evidence>
<dbReference type="Pfam" id="PF20684">
    <property type="entry name" value="Fung_rhodopsin"/>
    <property type="match status" value="1"/>
</dbReference>
<feature type="transmembrane region" description="Helical" evidence="7">
    <location>
        <begin position="101"/>
        <end position="130"/>
    </location>
</feature>
<organism evidence="9 10">
    <name type="scientific">Cercospora zeae-maydis SCOH1-5</name>
    <dbReference type="NCBI Taxonomy" id="717836"/>
    <lineage>
        <taxon>Eukaryota</taxon>
        <taxon>Fungi</taxon>
        <taxon>Dikarya</taxon>
        <taxon>Ascomycota</taxon>
        <taxon>Pezizomycotina</taxon>
        <taxon>Dothideomycetes</taxon>
        <taxon>Dothideomycetidae</taxon>
        <taxon>Mycosphaerellales</taxon>
        <taxon>Mycosphaerellaceae</taxon>
        <taxon>Cercospora</taxon>
    </lineage>
</organism>
<evidence type="ECO:0000256" key="6">
    <source>
        <dbReference type="SAM" id="MobiDB-lite"/>
    </source>
</evidence>
<evidence type="ECO:0000313" key="9">
    <source>
        <dbReference type="EMBL" id="KAF2212402.1"/>
    </source>
</evidence>
<dbReference type="EMBL" id="ML992673">
    <property type="protein sequence ID" value="KAF2212402.1"/>
    <property type="molecule type" value="Genomic_DNA"/>
</dbReference>
<accession>A0A6A6FG61</accession>
<evidence type="ECO:0000256" key="2">
    <source>
        <dbReference type="ARBA" id="ARBA00022692"/>
    </source>
</evidence>
<dbReference type="OrthoDB" id="4525788at2759"/>
<feature type="compositionally biased region" description="Polar residues" evidence="6">
    <location>
        <begin position="432"/>
        <end position="448"/>
    </location>
</feature>
<evidence type="ECO:0000256" key="7">
    <source>
        <dbReference type="SAM" id="Phobius"/>
    </source>
</evidence>
<gene>
    <name evidence="9" type="ORF">CERZMDRAFT_97676</name>
</gene>
<keyword evidence="10" id="KW-1185">Reference proteome</keyword>
<name>A0A6A6FG61_9PEZI</name>
<dbReference type="PANTHER" id="PTHR33048">
    <property type="entry name" value="PTH11-LIKE INTEGRAL MEMBRANE PROTEIN (AFU_ORTHOLOGUE AFUA_5G11245)"/>
    <property type="match status" value="1"/>
</dbReference>
<feature type="transmembrane region" description="Helical" evidence="7">
    <location>
        <begin position="60"/>
        <end position="81"/>
    </location>
</feature>
<feature type="transmembrane region" description="Helical" evidence="7">
    <location>
        <begin position="142"/>
        <end position="170"/>
    </location>
</feature>
<reference evidence="9" key="1">
    <citation type="journal article" date="2020" name="Stud. Mycol.">
        <title>101 Dothideomycetes genomes: a test case for predicting lifestyles and emergence of pathogens.</title>
        <authorList>
            <person name="Haridas S."/>
            <person name="Albert R."/>
            <person name="Binder M."/>
            <person name="Bloem J."/>
            <person name="Labutti K."/>
            <person name="Salamov A."/>
            <person name="Andreopoulos B."/>
            <person name="Baker S."/>
            <person name="Barry K."/>
            <person name="Bills G."/>
            <person name="Bluhm B."/>
            <person name="Cannon C."/>
            <person name="Castanera R."/>
            <person name="Culley D."/>
            <person name="Daum C."/>
            <person name="Ezra D."/>
            <person name="Gonzalez J."/>
            <person name="Henrissat B."/>
            <person name="Kuo A."/>
            <person name="Liang C."/>
            <person name="Lipzen A."/>
            <person name="Lutzoni F."/>
            <person name="Magnuson J."/>
            <person name="Mondo S."/>
            <person name="Nolan M."/>
            <person name="Ohm R."/>
            <person name="Pangilinan J."/>
            <person name="Park H.-J."/>
            <person name="Ramirez L."/>
            <person name="Alfaro M."/>
            <person name="Sun H."/>
            <person name="Tritt A."/>
            <person name="Yoshinaga Y."/>
            <person name="Zwiers L.-H."/>
            <person name="Turgeon B."/>
            <person name="Goodwin S."/>
            <person name="Spatafora J."/>
            <person name="Crous P."/>
            <person name="Grigoriev I."/>
        </authorList>
    </citation>
    <scope>NUCLEOTIDE SEQUENCE</scope>
    <source>
        <strain evidence="9">SCOH1-5</strain>
    </source>
</reference>
<keyword evidence="2 7" id="KW-0812">Transmembrane</keyword>
<feature type="region of interest" description="Disordered" evidence="6">
    <location>
        <begin position="301"/>
        <end position="322"/>
    </location>
</feature>
<feature type="domain" description="Rhodopsin" evidence="8">
    <location>
        <begin position="45"/>
        <end position="287"/>
    </location>
</feature>
<feature type="transmembrane region" description="Helical" evidence="7">
    <location>
        <begin position="190"/>
        <end position="212"/>
    </location>
</feature>
<dbReference type="InterPro" id="IPR049326">
    <property type="entry name" value="Rhodopsin_dom_fungi"/>
</dbReference>
<dbReference type="AlphaFoldDB" id="A0A6A6FG61"/>
<evidence type="ECO:0000256" key="4">
    <source>
        <dbReference type="ARBA" id="ARBA00023136"/>
    </source>
</evidence>
<proteinExistence type="inferred from homology"/>
<comment type="subcellular location">
    <subcellularLocation>
        <location evidence="1">Membrane</location>
        <topology evidence="1">Multi-pass membrane protein</topology>
    </subcellularLocation>
</comment>
<sequence length="454" mass="51154">MHFPPLSVIASWPTANYDDPVTRGHALLVLMILFSVLVVIACAGRFYSRLYIKHWFGWDDGFIIIALVFTIAMNAVVILANRKYGWNRHIWDVAPSVYENAGIIAFTSKLLFVGASSFTRISLICFYYRLVKDSGIKWFNKILHVSMFFVVALGIAFTCIGIWLCVPVQAYWRFPPDWPYKCMDEGTVTLIIGIFTCFADLLCTLLPIPLVWRLKMPLKHRIGVCILLGLGFIVTIAGILRTYFIWQSLINSWDVTWYSYPLWICATIEIDLAVICACAPSWKPILHQPVVLCATKLSSKFSRSGSLQPTPPRSQSRISKSTWSSSAASKSIRSSLLKFHFFRNGILPSAQNTDWSRHEQDEEHGMLYLDGTRGEKNNCDVTITSASREGSLPAWPARTASAEHVAGEVRRPALEIMTQRTVDQEVEYISRAGSSNGSRDSRTNSASRTIEFGR</sequence>
<keyword evidence="3 7" id="KW-1133">Transmembrane helix</keyword>
<protein>
    <recommendedName>
        <fullName evidence="8">Rhodopsin domain-containing protein</fullName>
    </recommendedName>
</protein>
<evidence type="ECO:0000256" key="1">
    <source>
        <dbReference type="ARBA" id="ARBA00004141"/>
    </source>
</evidence>
<evidence type="ECO:0000256" key="3">
    <source>
        <dbReference type="ARBA" id="ARBA00022989"/>
    </source>
</evidence>